<evidence type="ECO:0000256" key="1">
    <source>
        <dbReference type="SAM" id="Coils"/>
    </source>
</evidence>
<evidence type="ECO:0000256" key="2">
    <source>
        <dbReference type="SAM" id="MobiDB-lite"/>
    </source>
</evidence>
<feature type="compositionally biased region" description="Basic and acidic residues" evidence="2">
    <location>
        <begin position="755"/>
        <end position="764"/>
    </location>
</feature>
<organism evidence="3">
    <name type="scientific">Percolomonas cosmopolitus</name>
    <dbReference type="NCBI Taxonomy" id="63605"/>
    <lineage>
        <taxon>Eukaryota</taxon>
        <taxon>Discoba</taxon>
        <taxon>Heterolobosea</taxon>
        <taxon>Tetramitia</taxon>
        <taxon>Eutetramitia</taxon>
        <taxon>Percolomonadidae</taxon>
        <taxon>Percolomonas</taxon>
    </lineage>
</organism>
<dbReference type="GO" id="GO:0005525">
    <property type="term" value="F:GTP binding"/>
    <property type="evidence" value="ECO:0007669"/>
    <property type="project" value="InterPro"/>
</dbReference>
<keyword evidence="1" id="KW-0175">Coiled coil</keyword>
<feature type="region of interest" description="Disordered" evidence="2">
    <location>
        <begin position="380"/>
        <end position="468"/>
    </location>
</feature>
<dbReference type="Gene3D" id="3.40.50.300">
    <property type="entry name" value="P-loop containing nucleotide triphosphate hydrolases"/>
    <property type="match status" value="1"/>
</dbReference>
<feature type="coiled-coil region" evidence="1">
    <location>
        <begin position="317"/>
        <end position="351"/>
    </location>
</feature>
<gene>
    <name evidence="3" type="ORF">PCOS0759_LOCUS2245</name>
</gene>
<dbReference type="GO" id="GO:0005829">
    <property type="term" value="C:cytosol"/>
    <property type="evidence" value="ECO:0007669"/>
    <property type="project" value="TreeGrafter"/>
</dbReference>
<feature type="region of interest" description="Disordered" evidence="2">
    <location>
        <begin position="483"/>
        <end position="933"/>
    </location>
</feature>
<feature type="compositionally biased region" description="Acidic residues" evidence="2">
    <location>
        <begin position="163"/>
        <end position="178"/>
    </location>
</feature>
<feature type="compositionally biased region" description="Basic and acidic residues" evidence="2">
    <location>
        <begin position="775"/>
        <end position="784"/>
    </location>
</feature>
<sequence>MKRFFSIFQPGSNQNTPSSSHGASTGSPHPASPYSPHGGAGSSSIAPSSISPSSASHMRNTAYQQVHPSLKSKLRAKERKYHMRIVVKGDSESGKTQLFHRLKGDPFNATYTHSTTIKSAYIHWSYKNSDDTIVLEVWDVMDDLTAKKKRKRNAGLKLHHDDEQDDDSDNSNEDSNDDDSNHSQNDIESALEMQMKQFVGQNGVLNVEEGSHIFASSLNSSLIDVYKNAQCVILLVNILKRKSWKYARKQLAKVPQGLDVVIMPNYMDRHEERVVSRNEIQEWCAQKSAQRGQTIRIIETSMKNCYGLKSLYTYFNIPFCKLKVDTVQKELKRLKEELKENRSQVDTTLQASDYNQHLKWLREGNAPENAVPFSEEIVARRSGADVRSRTGSVRGRTVRAKQPSPSGGTSSKHIGSASQKRPAPQLSSPSGPVPGTEGIPEHILRKYNLAPEGGSGNTDGQLNFQPSKKEIKSVNEFKIEGDIENFWGDDSDASDSDSQSNTESTFADTAITSQRTMTQADGSSSEDGFGERPVLTPEEDIHVDNSKNSRSNRKDKSSSRHHHKKKKRSSKRQRRKADTPSISEENKTERTEDSDDDSGARELDEIKDHTRKASMASSIGQLQETKSPITPTSDSLAVSSDDDISSDDEEELRKKRQRDDERKKEQLIEADARKQQEEKNRIQLEAEKARQEEEQTKQEELKQQQEEERKHQEALIKQQEKERQAQESLKEFSIAPVSEDPGAFFGDSSDEDDEKDKAPKNKDESSDEDNEEMGYIERSEVKDESSDEDESSDDDRSSRRKRRNGKKQPAKNSGASTTIVSTSTAAKSHATNLPPEVLKAIQEAEAQLKQNVETQEQKRKHRLSKRSSKEKDDGAEKKRKHRSSRRHKRKSGEEPAAEETGAGKKKGRNRSDRREKKERHRREKSTSTEEDED</sequence>
<dbReference type="SUPFAM" id="SSF52540">
    <property type="entry name" value="P-loop containing nucleoside triphosphate hydrolases"/>
    <property type="match status" value="1"/>
</dbReference>
<dbReference type="EMBL" id="HBGD01002712">
    <property type="protein sequence ID" value="CAD9079013.1"/>
    <property type="molecule type" value="Transcribed_RNA"/>
</dbReference>
<accession>A0A7S1KMN4</accession>
<feature type="compositionally biased region" description="Basic and acidic residues" evidence="2">
    <location>
        <begin position="651"/>
        <end position="730"/>
    </location>
</feature>
<feature type="region of interest" description="Disordered" evidence="2">
    <location>
        <begin position="150"/>
        <end position="184"/>
    </location>
</feature>
<reference evidence="3" key="1">
    <citation type="submission" date="2021-01" db="EMBL/GenBank/DDBJ databases">
        <authorList>
            <person name="Corre E."/>
            <person name="Pelletier E."/>
            <person name="Niang G."/>
            <person name="Scheremetjew M."/>
            <person name="Finn R."/>
            <person name="Kale V."/>
            <person name="Holt S."/>
            <person name="Cochrane G."/>
            <person name="Meng A."/>
            <person name="Brown T."/>
            <person name="Cohen L."/>
        </authorList>
    </citation>
    <scope>NUCLEOTIDE SEQUENCE</scope>
    <source>
        <strain evidence="3">WS</strain>
    </source>
</reference>
<feature type="compositionally biased region" description="Polar residues" evidence="2">
    <location>
        <begin position="403"/>
        <end position="430"/>
    </location>
</feature>
<feature type="compositionally biased region" description="Low complexity" evidence="2">
    <location>
        <begin position="813"/>
        <end position="828"/>
    </location>
</feature>
<feature type="compositionally biased region" description="Low complexity" evidence="2">
    <location>
        <begin position="42"/>
        <end position="57"/>
    </location>
</feature>
<feature type="compositionally biased region" description="Acidic residues" evidence="2">
    <location>
        <begin position="640"/>
        <end position="650"/>
    </location>
</feature>
<dbReference type="PANTHER" id="PTHR14932:SF1">
    <property type="entry name" value="RAB-LIKE PROTEIN 6"/>
    <property type="match status" value="1"/>
</dbReference>
<proteinExistence type="predicted"/>
<feature type="compositionally biased region" description="Basic residues" evidence="2">
    <location>
        <begin position="877"/>
        <end position="890"/>
    </location>
</feature>
<dbReference type="PANTHER" id="PTHR14932">
    <property type="entry name" value="RAS GTPASE-RELATED"/>
    <property type="match status" value="1"/>
</dbReference>
<feature type="compositionally biased region" description="Polar residues" evidence="2">
    <location>
        <begin position="501"/>
        <end position="526"/>
    </location>
</feature>
<dbReference type="InterPro" id="IPR027417">
    <property type="entry name" value="P-loop_NTPase"/>
</dbReference>
<feature type="compositionally biased region" description="Basic and acidic residues" evidence="2">
    <location>
        <begin position="867"/>
        <end position="876"/>
    </location>
</feature>
<feature type="compositionally biased region" description="Basic and acidic residues" evidence="2">
    <location>
        <begin position="598"/>
        <end position="608"/>
    </location>
</feature>
<feature type="region of interest" description="Disordered" evidence="2">
    <location>
        <begin position="1"/>
        <end position="77"/>
    </location>
</feature>
<feature type="compositionally biased region" description="Polar residues" evidence="2">
    <location>
        <begin position="58"/>
        <end position="67"/>
    </location>
</feature>
<dbReference type="GO" id="GO:0005634">
    <property type="term" value="C:nucleus"/>
    <property type="evidence" value="ECO:0007669"/>
    <property type="project" value="TreeGrafter"/>
</dbReference>
<protein>
    <submittedName>
        <fullName evidence="3">Uncharacterized protein</fullName>
    </submittedName>
</protein>
<name>A0A7S1KMN4_9EUKA</name>
<feature type="compositionally biased region" description="Polar residues" evidence="2">
    <location>
        <begin position="615"/>
        <end position="632"/>
    </location>
</feature>
<feature type="compositionally biased region" description="Basic and acidic residues" evidence="2">
    <location>
        <begin position="539"/>
        <end position="558"/>
    </location>
</feature>
<feature type="compositionally biased region" description="Polar residues" evidence="2">
    <location>
        <begin position="9"/>
        <end position="27"/>
    </location>
</feature>
<feature type="compositionally biased region" description="Acidic residues" evidence="2">
    <location>
        <begin position="765"/>
        <end position="774"/>
    </location>
</feature>
<evidence type="ECO:0000313" key="3">
    <source>
        <dbReference type="EMBL" id="CAD9079013.1"/>
    </source>
</evidence>
<dbReference type="InterPro" id="IPR040385">
    <property type="entry name" value="RABL6"/>
</dbReference>
<feature type="compositionally biased region" description="Basic residues" evidence="2">
    <location>
        <begin position="798"/>
        <end position="809"/>
    </location>
</feature>
<dbReference type="AlphaFoldDB" id="A0A7S1KMN4"/>
<dbReference type="PROSITE" id="PS51419">
    <property type="entry name" value="RAB"/>
    <property type="match status" value="1"/>
</dbReference>
<feature type="compositionally biased region" description="Basic residues" evidence="2">
    <location>
        <begin position="559"/>
        <end position="575"/>
    </location>
</feature>